<keyword evidence="1" id="KW-0472">Membrane</keyword>
<evidence type="ECO:0000313" key="3">
    <source>
        <dbReference type="Proteomes" id="UP001519295"/>
    </source>
</evidence>
<dbReference type="RefSeq" id="WP_210024853.1">
    <property type="nucleotide sequence ID" value="NZ_JAGINU010000001.1"/>
</dbReference>
<keyword evidence="1" id="KW-0812">Transmembrane</keyword>
<feature type="transmembrane region" description="Helical" evidence="1">
    <location>
        <begin position="37"/>
        <end position="56"/>
    </location>
</feature>
<dbReference type="EMBL" id="JAGINU010000001">
    <property type="protein sequence ID" value="MBP2364852.1"/>
    <property type="molecule type" value="Genomic_DNA"/>
</dbReference>
<proteinExistence type="predicted"/>
<evidence type="ECO:0000313" key="2">
    <source>
        <dbReference type="EMBL" id="MBP2364852.1"/>
    </source>
</evidence>
<evidence type="ECO:0000256" key="1">
    <source>
        <dbReference type="SAM" id="Phobius"/>
    </source>
</evidence>
<reference evidence="2 3" key="1">
    <citation type="submission" date="2021-03" db="EMBL/GenBank/DDBJ databases">
        <title>Sequencing the genomes of 1000 actinobacteria strains.</title>
        <authorList>
            <person name="Klenk H.-P."/>
        </authorList>
    </citation>
    <scope>NUCLEOTIDE SEQUENCE [LARGE SCALE GENOMIC DNA]</scope>
    <source>
        <strain evidence="2 3">DSM 45256</strain>
    </source>
</reference>
<organism evidence="2 3">
    <name type="scientific">Pseudonocardia parietis</name>
    <dbReference type="NCBI Taxonomy" id="570936"/>
    <lineage>
        <taxon>Bacteria</taxon>
        <taxon>Bacillati</taxon>
        <taxon>Actinomycetota</taxon>
        <taxon>Actinomycetes</taxon>
        <taxon>Pseudonocardiales</taxon>
        <taxon>Pseudonocardiaceae</taxon>
        <taxon>Pseudonocardia</taxon>
    </lineage>
</organism>
<sequence>MPDEVATRIRARIAAELDDSTVGPARPGRRGLRVRRAGVVLAAAAVVGALGAVAVLRPAHPGPVRVAGASPEELLRAAADADAPAGPAVDPGWVRSCLTVAGATDPAAPLLASRPYPVAGEPGVLLVLGTPQAGRYRLVVVPPDCGPGTARLLADAVVP</sequence>
<dbReference type="Proteomes" id="UP001519295">
    <property type="component" value="Unassembled WGS sequence"/>
</dbReference>
<name>A0ABS4VLQ7_9PSEU</name>
<keyword evidence="1" id="KW-1133">Transmembrane helix</keyword>
<keyword evidence="3" id="KW-1185">Reference proteome</keyword>
<gene>
    <name evidence="2" type="ORF">JOF36_000548</name>
</gene>
<protein>
    <submittedName>
        <fullName evidence="2">Uncharacterized protein</fullName>
    </submittedName>
</protein>
<accession>A0ABS4VLQ7</accession>
<comment type="caution">
    <text evidence="2">The sequence shown here is derived from an EMBL/GenBank/DDBJ whole genome shotgun (WGS) entry which is preliminary data.</text>
</comment>